<reference evidence="5" key="4">
    <citation type="submission" date="2024-02" db="EMBL/GenBank/DDBJ databases">
        <title>Comparative genomics of Cryptococcus and Kwoniella reveals pathogenesis evolution and contrasting modes of karyotype evolution via chromosome fusion or intercentromeric recombination.</title>
        <authorList>
            <person name="Coelho M.A."/>
            <person name="David-Palma M."/>
            <person name="Shea T."/>
            <person name="Bowers K."/>
            <person name="McGinley-Smith S."/>
            <person name="Mohammad A.W."/>
            <person name="Gnirke A."/>
            <person name="Yurkov A.M."/>
            <person name="Nowrousian M."/>
            <person name="Sun S."/>
            <person name="Cuomo C.A."/>
            <person name="Heitman J."/>
        </authorList>
    </citation>
    <scope>NUCLEOTIDE SEQUENCE</scope>
    <source>
        <strain evidence="5">CBS 10737</strain>
    </source>
</reference>
<dbReference type="InterPro" id="IPR003114">
    <property type="entry name" value="Phox_assoc"/>
</dbReference>
<dbReference type="Pfam" id="PF02194">
    <property type="entry name" value="PXA"/>
    <property type="match status" value="1"/>
</dbReference>
<gene>
    <name evidence="4" type="ORF">I206_05908</name>
    <name evidence="5" type="ORF">I206_107575</name>
</gene>
<dbReference type="AlphaFoldDB" id="A0A1B9HXR1"/>
<evidence type="ECO:0000313" key="6">
    <source>
        <dbReference type="Proteomes" id="UP000094020"/>
    </source>
</evidence>
<dbReference type="PANTHER" id="PTHR22775">
    <property type="entry name" value="SORTING NEXIN"/>
    <property type="match status" value="1"/>
</dbReference>
<keyword evidence="2" id="KW-0472">Membrane</keyword>
<dbReference type="EMBL" id="CP144529">
    <property type="protein sequence ID" value="WWC73603.1"/>
    <property type="molecule type" value="Genomic_DNA"/>
</dbReference>
<dbReference type="OrthoDB" id="431557at2759"/>
<evidence type="ECO:0000259" key="3">
    <source>
        <dbReference type="Pfam" id="PF02194"/>
    </source>
</evidence>
<feature type="compositionally biased region" description="Low complexity" evidence="1">
    <location>
        <begin position="1"/>
        <end position="12"/>
    </location>
</feature>
<dbReference type="RefSeq" id="XP_019009260.1">
    <property type="nucleotide sequence ID" value="XM_019157620.1"/>
</dbReference>
<dbReference type="Proteomes" id="UP000094020">
    <property type="component" value="Chromosome 11"/>
</dbReference>
<feature type="region of interest" description="Disordered" evidence="1">
    <location>
        <begin position="1"/>
        <end position="30"/>
    </location>
</feature>
<evidence type="ECO:0000256" key="1">
    <source>
        <dbReference type="SAM" id="MobiDB-lite"/>
    </source>
</evidence>
<keyword evidence="2" id="KW-1133">Transmembrane helix</keyword>
<dbReference type="GeneID" id="30174277"/>
<keyword evidence="6" id="KW-1185">Reference proteome</keyword>
<feature type="domain" description="PXA" evidence="3">
    <location>
        <begin position="73"/>
        <end position="273"/>
    </location>
</feature>
<sequence>MSSSSSKLSQPHHSLDTPTTRNAITPSYQIPGLTRSKSTIHLPLYRRILFPHDDPSSIIPQIVRGQGKDVDLINERLYHLIALTLRAYVQSWYNQFSSNRTLSPLINKLIIQPILSPILTDIYLNPDKIYYFILIDLPIILNLHLKIINESKLSLIYLPISTSTKKENKNDLAKRYNNRLPLLSIIEKEKEEEEGEYEYEISDLYLKAISSSILNFYIPSNSKNKENQNEDDIKGITELERIMIKEIFSNLILRSIINKSTENWFWYQIILKLLGEPDSNLDLISRGKELSNKSIIQLIIYWFNNIIKTFYIFWNGIFNLIKIYSNSNYPKNYNNLRYQKTFEPIFLLLKEFLNSINQQQQQQKQKYKFNVFLLEIIEFLLNFNLINLIIDKILYNFIKNNLLNLKNSLNLINFLENILFPINNNQFPLPSQPIPTENEIIELKLKLIKRLNEIIPSFIKNLIFNNNNNKADKDIENLLNLLENRSCNSHLIALILNCLIATLIPDLVISSDFDYFNQDEIVSELSQNQQKEEQVVNLNE</sequence>
<dbReference type="EMBL" id="KI894014">
    <property type="protein sequence ID" value="OCF48041.1"/>
    <property type="molecule type" value="Genomic_DNA"/>
</dbReference>
<dbReference type="GO" id="GO:0035091">
    <property type="term" value="F:phosphatidylinositol binding"/>
    <property type="evidence" value="ECO:0007669"/>
    <property type="project" value="TreeGrafter"/>
</dbReference>
<reference evidence="4" key="1">
    <citation type="submission" date="2013-07" db="EMBL/GenBank/DDBJ databases">
        <title>The Genome Sequence of Cryptococcus pinus CBS10737.</title>
        <authorList>
            <consortium name="The Broad Institute Genome Sequencing Platform"/>
            <person name="Cuomo C."/>
            <person name="Litvintseva A."/>
            <person name="Chen Y."/>
            <person name="Heitman J."/>
            <person name="Sun S."/>
            <person name="Springer D."/>
            <person name="Dromer F."/>
            <person name="Young S.K."/>
            <person name="Zeng Q."/>
            <person name="Gargeya S."/>
            <person name="Fitzgerald M."/>
            <person name="Abouelleil A."/>
            <person name="Alvarado L."/>
            <person name="Berlin A.M."/>
            <person name="Chapman S.B."/>
            <person name="Dewar J."/>
            <person name="Goldberg J."/>
            <person name="Griggs A."/>
            <person name="Gujja S."/>
            <person name="Hansen M."/>
            <person name="Howarth C."/>
            <person name="Imamovic A."/>
            <person name="Larimer J."/>
            <person name="McCowan C."/>
            <person name="Murphy C."/>
            <person name="Pearson M."/>
            <person name="Priest M."/>
            <person name="Roberts A."/>
            <person name="Saif S."/>
            <person name="Shea T."/>
            <person name="Sykes S."/>
            <person name="Wortman J."/>
            <person name="Nusbaum C."/>
            <person name="Birren B."/>
        </authorList>
    </citation>
    <scope>NUCLEOTIDE SEQUENCE [LARGE SCALE GENOMIC DNA]</scope>
    <source>
        <strain evidence="4">CBS 10737</strain>
    </source>
</reference>
<dbReference type="PANTHER" id="PTHR22775:SF3">
    <property type="entry name" value="SORTING NEXIN-13"/>
    <property type="match status" value="1"/>
</dbReference>
<feature type="compositionally biased region" description="Polar residues" evidence="1">
    <location>
        <begin position="16"/>
        <end position="28"/>
    </location>
</feature>
<reference evidence="4" key="3">
    <citation type="submission" date="2016-07" db="EMBL/GenBank/DDBJ databases">
        <title>Evolution of pathogenesis and genome organization in the Tremellales.</title>
        <authorList>
            <person name="Cuomo C."/>
            <person name="Litvintseva A."/>
            <person name="Heitman J."/>
            <person name="Chen Y."/>
            <person name="Sun S."/>
            <person name="Springer D."/>
            <person name="Dromer F."/>
            <person name="Young S."/>
            <person name="Zeng Q."/>
            <person name="Chapman S."/>
            <person name="Gujja S."/>
            <person name="Saif S."/>
            <person name="Birren B."/>
        </authorList>
    </citation>
    <scope>NUCLEOTIDE SEQUENCE</scope>
    <source>
        <strain evidence="4">CBS 10737</strain>
    </source>
</reference>
<proteinExistence type="predicted"/>
<keyword evidence="2" id="KW-0812">Transmembrane</keyword>
<protein>
    <recommendedName>
        <fullName evidence="3">PXA domain-containing protein</fullName>
    </recommendedName>
</protein>
<reference evidence="5" key="2">
    <citation type="submission" date="2013-07" db="EMBL/GenBank/DDBJ databases">
        <authorList>
            <consortium name="The Broad Institute Genome Sequencing Platform"/>
            <person name="Cuomo C."/>
            <person name="Litvintseva A."/>
            <person name="Chen Y."/>
            <person name="Heitman J."/>
            <person name="Sun S."/>
            <person name="Springer D."/>
            <person name="Dromer F."/>
            <person name="Young S.K."/>
            <person name="Zeng Q."/>
            <person name="Gargeya S."/>
            <person name="Fitzgerald M."/>
            <person name="Abouelleil A."/>
            <person name="Alvarado L."/>
            <person name="Berlin A.M."/>
            <person name="Chapman S.B."/>
            <person name="Dewar J."/>
            <person name="Goldberg J."/>
            <person name="Griggs A."/>
            <person name="Gujja S."/>
            <person name="Hansen M."/>
            <person name="Howarth C."/>
            <person name="Imamovic A."/>
            <person name="Larimer J."/>
            <person name="McCowan C."/>
            <person name="Murphy C."/>
            <person name="Pearson M."/>
            <person name="Priest M."/>
            <person name="Roberts A."/>
            <person name="Saif S."/>
            <person name="Shea T."/>
            <person name="Sykes S."/>
            <person name="Wortman J."/>
            <person name="Nusbaum C."/>
            <person name="Birren B."/>
        </authorList>
    </citation>
    <scope>NUCLEOTIDE SEQUENCE</scope>
    <source>
        <strain evidence="5">CBS 10737</strain>
    </source>
</reference>
<organism evidence="4">
    <name type="scientific">Kwoniella pini CBS 10737</name>
    <dbReference type="NCBI Taxonomy" id="1296096"/>
    <lineage>
        <taxon>Eukaryota</taxon>
        <taxon>Fungi</taxon>
        <taxon>Dikarya</taxon>
        <taxon>Basidiomycota</taxon>
        <taxon>Agaricomycotina</taxon>
        <taxon>Tremellomycetes</taxon>
        <taxon>Tremellales</taxon>
        <taxon>Cryptococcaceae</taxon>
        <taxon>Kwoniella</taxon>
    </lineage>
</organism>
<feature type="transmembrane region" description="Helical" evidence="2">
    <location>
        <begin position="369"/>
        <end position="390"/>
    </location>
</feature>
<name>A0A1B9HXR1_9TREE</name>
<evidence type="ECO:0000256" key="2">
    <source>
        <dbReference type="SAM" id="Phobius"/>
    </source>
</evidence>
<evidence type="ECO:0000313" key="4">
    <source>
        <dbReference type="EMBL" id="OCF48041.1"/>
    </source>
</evidence>
<evidence type="ECO:0000313" key="5">
    <source>
        <dbReference type="EMBL" id="WWC73603.1"/>
    </source>
</evidence>
<dbReference type="STRING" id="1296096.A0A1B9HXR1"/>
<accession>A0A1B9HXR1</accession>
<dbReference type="KEGG" id="kpin:30174277"/>